<evidence type="ECO:0000256" key="1">
    <source>
        <dbReference type="SAM" id="MobiDB-lite"/>
    </source>
</evidence>
<feature type="region of interest" description="Disordered" evidence="1">
    <location>
        <begin position="1"/>
        <end position="54"/>
    </location>
</feature>
<reference evidence="2" key="1">
    <citation type="journal article" date="2022" name="bioRxiv">
        <title>Sequencing and chromosome-scale assembly of the giantPleurodeles waltlgenome.</title>
        <authorList>
            <person name="Brown T."/>
            <person name="Elewa A."/>
            <person name="Iarovenko S."/>
            <person name="Subramanian E."/>
            <person name="Araus A.J."/>
            <person name="Petzold A."/>
            <person name="Susuki M."/>
            <person name="Suzuki K.-i.T."/>
            <person name="Hayashi T."/>
            <person name="Toyoda A."/>
            <person name="Oliveira C."/>
            <person name="Osipova E."/>
            <person name="Leigh N.D."/>
            <person name="Simon A."/>
            <person name="Yun M.H."/>
        </authorList>
    </citation>
    <scope>NUCLEOTIDE SEQUENCE</scope>
    <source>
        <strain evidence="2">20211129_DDA</strain>
        <tissue evidence="2">Liver</tissue>
    </source>
</reference>
<protein>
    <submittedName>
        <fullName evidence="2">Uncharacterized protein</fullName>
    </submittedName>
</protein>
<comment type="caution">
    <text evidence="2">The sequence shown here is derived from an EMBL/GenBank/DDBJ whole genome shotgun (WGS) entry which is preliminary data.</text>
</comment>
<dbReference type="EMBL" id="JANPWB010000010">
    <property type="protein sequence ID" value="KAJ1136766.1"/>
    <property type="molecule type" value="Genomic_DNA"/>
</dbReference>
<evidence type="ECO:0000313" key="3">
    <source>
        <dbReference type="Proteomes" id="UP001066276"/>
    </source>
</evidence>
<name>A0AAV7QBF2_PLEWA</name>
<evidence type="ECO:0000313" key="2">
    <source>
        <dbReference type="EMBL" id="KAJ1136766.1"/>
    </source>
</evidence>
<feature type="region of interest" description="Disordered" evidence="1">
    <location>
        <begin position="70"/>
        <end position="145"/>
    </location>
</feature>
<accession>A0AAV7QBF2</accession>
<dbReference type="AlphaFoldDB" id="A0AAV7QBF2"/>
<gene>
    <name evidence="2" type="ORF">NDU88_003180</name>
</gene>
<dbReference type="Proteomes" id="UP001066276">
    <property type="component" value="Chromosome 6"/>
</dbReference>
<proteinExistence type="predicted"/>
<organism evidence="2 3">
    <name type="scientific">Pleurodeles waltl</name>
    <name type="common">Iberian ribbed newt</name>
    <dbReference type="NCBI Taxonomy" id="8319"/>
    <lineage>
        <taxon>Eukaryota</taxon>
        <taxon>Metazoa</taxon>
        <taxon>Chordata</taxon>
        <taxon>Craniata</taxon>
        <taxon>Vertebrata</taxon>
        <taxon>Euteleostomi</taxon>
        <taxon>Amphibia</taxon>
        <taxon>Batrachia</taxon>
        <taxon>Caudata</taxon>
        <taxon>Salamandroidea</taxon>
        <taxon>Salamandridae</taxon>
        <taxon>Pleurodelinae</taxon>
        <taxon>Pleurodeles</taxon>
    </lineage>
</organism>
<sequence length="145" mass="14860">MARWAPARAPEPKLAGEASPGPVDPQVWAPQGRAGWRKGVPIPGPGNTAMHGSPPLTLYRVPCHLVGRRAKPRAGALKTMPAGAPEPKLTGESSLGPVDFQAWAPKGTAGWRKGAPSSGPGGDPTRAPEAKLVGEASPGPVDYQA</sequence>
<keyword evidence="3" id="KW-1185">Reference proteome</keyword>